<sequence length="104" mass="11915">MTCHDIPTDCERRSRPRKGILTQWNNLKKLTRNAARRYLIIRTTDGSSVASEGPARRDGSSRPIWEEEQAQEGLPASTKQLLITGSIYNFVVMQIVKDIDMYFD</sequence>
<protein>
    <submittedName>
        <fullName evidence="2">Uncharacterized protein</fullName>
    </submittedName>
</protein>
<dbReference type="AlphaFoldDB" id="A0AAW2FHM4"/>
<reference evidence="2 3" key="1">
    <citation type="submission" date="2023-03" db="EMBL/GenBank/DDBJ databases">
        <title>High recombination rates correlate with genetic variation in Cardiocondyla obscurior ants.</title>
        <authorList>
            <person name="Errbii M."/>
        </authorList>
    </citation>
    <scope>NUCLEOTIDE SEQUENCE [LARGE SCALE GENOMIC DNA]</scope>
    <source>
        <strain evidence="2">Alpha-2009</strain>
        <tissue evidence="2">Whole body</tissue>
    </source>
</reference>
<feature type="region of interest" description="Disordered" evidence="1">
    <location>
        <begin position="46"/>
        <end position="73"/>
    </location>
</feature>
<proteinExistence type="predicted"/>
<gene>
    <name evidence="2" type="ORF">PUN28_011696</name>
</gene>
<accession>A0AAW2FHM4</accession>
<organism evidence="2 3">
    <name type="scientific">Cardiocondyla obscurior</name>
    <dbReference type="NCBI Taxonomy" id="286306"/>
    <lineage>
        <taxon>Eukaryota</taxon>
        <taxon>Metazoa</taxon>
        <taxon>Ecdysozoa</taxon>
        <taxon>Arthropoda</taxon>
        <taxon>Hexapoda</taxon>
        <taxon>Insecta</taxon>
        <taxon>Pterygota</taxon>
        <taxon>Neoptera</taxon>
        <taxon>Endopterygota</taxon>
        <taxon>Hymenoptera</taxon>
        <taxon>Apocrita</taxon>
        <taxon>Aculeata</taxon>
        <taxon>Formicoidea</taxon>
        <taxon>Formicidae</taxon>
        <taxon>Myrmicinae</taxon>
        <taxon>Cardiocondyla</taxon>
    </lineage>
</organism>
<name>A0AAW2FHM4_9HYME</name>
<comment type="caution">
    <text evidence="2">The sequence shown here is derived from an EMBL/GenBank/DDBJ whole genome shotgun (WGS) entry which is preliminary data.</text>
</comment>
<evidence type="ECO:0000313" key="2">
    <source>
        <dbReference type="EMBL" id="KAL0114565.1"/>
    </source>
</evidence>
<evidence type="ECO:0000256" key="1">
    <source>
        <dbReference type="SAM" id="MobiDB-lite"/>
    </source>
</evidence>
<evidence type="ECO:0000313" key="3">
    <source>
        <dbReference type="Proteomes" id="UP001430953"/>
    </source>
</evidence>
<dbReference type="Proteomes" id="UP001430953">
    <property type="component" value="Unassembled WGS sequence"/>
</dbReference>
<keyword evidence="3" id="KW-1185">Reference proteome</keyword>
<dbReference type="EMBL" id="JADYXP020000011">
    <property type="protein sequence ID" value="KAL0114565.1"/>
    <property type="molecule type" value="Genomic_DNA"/>
</dbReference>